<dbReference type="GO" id="GO:0006351">
    <property type="term" value="P:DNA-templated transcription"/>
    <property type="evidence" value="ECO:0007669"/>
    <property type="project" value="TreeGrafter"/>
</dbReference>
<dbReference type="InterPro" id="IPR036388">
    <property type="entry name" value="WH-like_DNA-bd_sf"/>
</dbReference>
<dbReference type="EMBL" id="SLZQ01000005">
    <property type="protein sequence ID" value="TCS36983.1"/>
    <property type="molecule type" value="Genomic_DNA"/>
</dbReference>
<evidence type="ECO:0000256" key="3">
    <source>
        <dbReference type="ARBA" id="ARBA00023125"/>
    </source>
</evidence>
<dbReference type="InterPro" id="IPR005119">
    <property type="entry name" value="LysR_subst-bd"/>
</dbReference>
<evidence type="ECO:0000256" key="2">
    <source>
        <dbReference type="ARBA" id="ARBA00023015"/>
    </source>
</evidence>
<keyword evidence="4" id="KW-0804">Transcription</keyword>
<keyword evidence="2" id="KW-0805">Transcription regulation</keyword>
<dbReference type="AlphaFoldDB" id="A0A4R3HWL9"/>
<dbReference type="SUPFAM" id="SSF46785">
    <property type="entry name" value="Winged helix' DNA-binding domain"/>
    <property type="match status" value="1"/>
</dbReference>
<sequence length="320" mass="35725">MDRLQSMRAFVRVVEHGSFARAARALDISDTVVTRLVADLEKHLGTRLLNRTTRKLSLTESGELYLERVRQILQDVEDAEAIASSMAGMPSGTLRISSSTAFGRAQLSPLLPYFAAAYPQIVLDVSFVDRSVDLVEEQFDAAILLGNLQQFDSSMIARQLGVSQTLLVASNGYLRKHGMPKQPEDLTRHQCLTYPFPSVRHQWTLQGPDGSTDVPISGRMVTNSADLMREFALADMGIFILPSFAVRDDLSSGRLVRILPDYHLDRLPILLVYPSRRLLSSKVRVFVDFMTARFTNPEVDHWCTEEKQGIEIAPATIMGS</sequence>
<dbReference type="Gene3D" id="3.40.190.290">
    <property type="match status" value="1"/>
</dbReference>
<protein>
    <submittedName>
        <fullName evidence="6">LysR family transcriptional regulator</fullName>
    </submittedName>
</protein>
<dbReference type="PANTHER" id="PTHR30537">
    <property type="entry name" value="HTH-TYPE TRANSCRIPTIONAL REGULATOR"/>
    <property type="match status" value="1"/>
</dbReference>
<dbReference type="GO" id="GO:0003700">
    <property type="term" value="F:DNA-binding transcription factor activity"/>
    <property type="evidence" value="ECO:0007669"/>
    <property type="project" value="InterPro"/>
</dbReference>
<accession>A0A4R3HWL9</accession>
<dbReference type="FunFam" id="3.40.190.290:FF:000001">
    <property type="entry name" value="Transcriptional regulator, LysR family"/>
    <property type="match status" value="1"/>
</dbReference>
<name>A0A4R3HWL9_PAULE</name>
<feature type="domain" description="HTH lysR-type" evidence="5">
    <location>
        <begin position="1"/>
        <end position="59"/>
    </location>
</feature>
<evidence type="ECO:0000256" key="4">
    <source>
        <dbReference type="ARBA" id="ARBA00023163"/>
    </source>
</evidence>
<evidence type="ECO:0000259" key="5">
    <source>
        <dbReference type="PROSITE" id="PS50931"/>
    </source>
</evidence>
<dbReference type="Proteomes" id="UP000295382">
    <property type="component" value="Unassembled WGS sequence"/>
</dbReference>
<dbReference type="SUPFAM" id="SSF53850">
    <property type="entry name" value="Periplasmic binding protein-like II"/>
    <property type="match status" value="1"/>
</dbReference>
<dbReference type="InterPro" id="IPR058163">
    <property type="entry name" value="LysR-type_TF_proteobact-type"/>
</dbReference>
<dbReference type="FunFam" id="1.10.10.10:FF:000001">
    <property type="entry name" value="LysR family transcriptional regulator"/>
    <property type="match status" value="1"/>
</dbReference>
<dbReference type="PROSITE" id="PS50931">
    <property type="entry name" value="HTH_LYSR"/>
    <property type="match status" value="1"/>
</dbReference>
<comment type="similarity">
    <text evidence="1">Belongs to the LysR transcriptional regulatory family.</text>
</comment>
<evidence type="ECO:0000313" key="7">
    <source>
        <dbReference type="Proteomes" id="UP000295382"/>
    </source>
</evidence>
<dbReference type="Pfam" id="PF03466">
    <property type="entry name" value="LysR_substrate"/>
    <property type="match status" value="1"/>
</dbReference>
<reference evidence="6 7" key="1">
    <citation type="submission" date="2019-03" db="EMBL/GenBank/DDBJ databases">
        <title>Genomic Encyclopedia of Type Strains, Phase IV (KMG-IV): sequencing the most valuable type-strain genomes for metagenomic binning, comparative biology and taxonomic classification.</title>
        <authorList>
            <person name="Goeker M."/>
        </authorList>
    </citation>
    <scope>NUCLEOTIDE SEQUENCE [LARGE SCALE GENOMIC DNA]</scope>
    <source>
        <strain evidence="6 7">DSM 7445</strain>
    </source>
</reference>
<comment type="caution">
    <text evidence="6">The sequence shown here is derived from an EMBL/GenBank/DDBJ whole genome shotgun (WGS) entry which is preliminary data.</text>
</comment>
<evidence type="ECO:0000313" key="6">
    <source>
        <dbReference type="EMBL" id="TCS36983.1"/>
    </source>
</evidence>
<keyword evidence="3" id="KW-0238">DNA-binding</keyword>
<dbReference type="InterPro" id="IPR000847">
    <property type="entry name" value="LysR_HTH_N"/>
</dbReference>
<dbReference type="CDD" id="cd08422">
    <property type="entry name" value="PBP2_CrgA_like"/>
    <property type="match status" value="1"/>
</dbReference>
<proteinExistence type="inferred from homology"/>
<dbReference type="InterPro" id="IPR036390">
    <property type="entry name" value="WH_DNA-bd_sf"/>
</dbReference>
<dbReference type="Gene3D" id="1.10.10.10">
    <property type="entry name" value="Winged helix-like DNA-binding domain superfamily/Winged helix DNA-binding domain"/>
    <property type="match status" value="1"/>
</dbReference>
<dbReference type="OrthoDB" id="9026421at2"/>
<dbReference type="RefSeq" id="WP_132258695.1">
    <property type="nucleotide sequence ID" value="NZ_SLZQ01000005.1"/>
</dbReference>
<gene>
    <name evidence="6" type="ORF">EDC30_105205</name>
</gene>
<dbReference type="Pfam" id="PF00126">
    <property type="entry name" value="HTH_1"/>
    <property type="match status" value="1"/>
</dbReference>
<dbReference type="GO" id="GO:0043565">
    <property type="term" value="F:sequence-specific DNA binding"/>
    <property type="evidence" value="ECO:0007669"/>
    <property type="project" value="TreeGrafter"/>
</dbReference>
<keyword evidence="7" id="KW-1185">Reference proteome</keyword>
<evidence type="ECO:0000256" key="1">
    <source>
        <dbReference type="ARBA" id="ARBA00009437"/>
    </source>
</evidence>
<organism evidence="6 7">
    <name type="scientific">Paucimonas lemoignei</name>
    <name type="common">Pseudomonas lemoignei</name>
    <dbReference type="NCBI Taxonomy" id="29443"/>
    <lineage>
        <taxon>Bacteria</taxon>
        <taxon>Pseudomonadati</taxon>
        <taxon>Pseudomonadota</taxon>
        <taxon>Betaproteobacteria</taxon>
        <taxon>Burkholderiales</taxon>
        <taxon>Burkholderiaceae</taxon>
        <taxon>Paucimonas</taxon>
    </lineage>
</organism>
<dbReference type="PANTHER" id="PTHR30537:SF5">
    <property type="entry name" value="HTH-TYPE TRANSCRIPTIONAL ACTIVATOR TTDR-RELATED"/>
    <property type="match status" value="1"/>
</dbReference>